<feature type="transmembrane region" description="Helical" evidence="10">
    <location>
        <begin position="387"/>
        <end position="407"/>
    </location>
</feature>
<keyword evidence="5 10" id="KW-0812">Transmembrane</keyword>
<evidence type="ECO:0000256" key="7">
    <source>
        <dbReference type="ARBA" id="ARBA00023065"/>
    </source>
</evidence>
<dbReference type="PANTHER" id="PTHR43298:SF2">
    <property type="entry name" value="FMN_FAD EXPORTER YEEO-RELATED"/>
    <property type="match status" value="1"/>
</dbReference>
<keyword evidence="6 10" id="KW-1133">Transmembrane helix</keyword>
<feature type="transmembrane region" description="Helical" evidence="10">
    <location>
        <begin position="94"/>
        <end position="116"/>
    </location>
</feature>
<dbReference type="Proteomes" id="UP001257234">
    <property type="component" value="Unassembled WGS sequence"/>
</dbReference>
<name>A0ABU1EMN5_9FLAO</name>
<feature type="transmembrane region" description="Helical" evidence="10">
    <location>
        <begin position="54"/>
        <end position="74"/>
    </location>
</feature>
<feature type="transmembrane region" description="Helical" evidence="10">
    <location>
        <begin position="239"/>
        <end position="265"/>
    </location>
</feature>
<protein>
    <recommendedName>
        <fullName evidence="9">Multidrug-efflux transporter</fullName>
    </recommendedName>
</protein>
<feature type="transmembrane region" description="Helical" evidence="10">
    <location>
        <begin position="128"/>
        <end position="148"/>
    </location>
</feature>
<accession>A0ABU1EMN5</accession>
<dbReference type="PIRSF" id="PIRSF006603">
    <property type="entry name" value="DinF"/>
    <property type="match status" value="1"/>
</dbReference>
<feature type="transmembrane region" description="Helical" evidence="10">
    <location>
        <begin position="413"/>
        <end position="435"/>
    </location>
</feature>
<organism evidence="11 12">
    <name type="scientific">Christiangramia sediminicola</name>
    <dbReference type="NCBI Taxonomy" id="3073267"/>
    <lineage>
        <taxon>Bacteria</taxon>
        <taxon>Pseudomonadati</taxon>
        <taxon>Bacteroidota</taxon>
        <taxon>Flavobacteriia</taxon>
        <taxon>Flavobacteriales</taxon>
        <taxon>Flavobacteriaceae</taxon>
        <taxon>Christiangramia</taxon>
    </lineage>
</organism>
<evidence type="ECO:0000256" key="1">
    <source>
        <dbReference type="ARBA" id="ARBA00004651"/>
    </source>
</evidence>
<evidence type="ECO:0000256" key="10">
    <source>
        <dbReference type="SAM" id="Phobius"/>
    </source>
</evidence>
<feature type="transmembrane region" description="Helical" evidence="10">
    <location>
        <begin position="193"/>
        <end position="213"/>
    </location>
</feature>
<evidence type="ECO:0000256" key="6">
    <source>
        <dbReference type="ARBA" id="ARBA00022989"/>
    </source>
</evidence>
<feature type="transmembrane region" description="Helical" evidence="10">
    <location>
        <begin position="277"/>
        <end position="298"/>
    </location>
</feature>
<keyword evidence="12" id="KW-1185">Reference proteome</keyword>
<comment type="caution">
    <text evidence="11">The sequence shown here is derived from an EMBL/GenBank/DDBJ whole genome shotgun (WGS) entry which is preliminary data.</text>
</comment>
<dbReference type="CDD" id="cd13131">
    <property type="entry name" value="MATE_NorM_like"/>
    <property type="match status" value="1"/>
</dbReference>
<keyword evidence="8 10" id="KW-0472">Membrane</keyword>
<evidence type="ECO:0000313" key="12">
    <source>
        <dbReference type="Proteomes" id="UP001257234"/>
    </source>
</evidence>
<keyword evidence="7" id="KW-0406">Ion transport</keyword>
<evidence type="ECO:0000256" key="3">
    <source>
        <dbReference type="ARBA" id="ARBA00022449"/>
    </source>
</evidence>
<dbReference type="EMBL" id="JAVJIU010000001">
    <property type="protein sequence ID" value="MDR5589657.1"/>
    <property type="molecule type" value="Genomic_DNA"/>
</dbReference>
<keyword evidence="3" id="KW-0050">Antiport</keyword>
<feature type="transmembrane region" description="Helical" evidence="10">
    <location>
        <begin position="160"/>
        <end position="187"/>
    </location>
</feature>
<gene>
    <name evidence="11" type="ORF">RE431_03340</name>
</gene>
<dbReference type="InterPro" id="IPR048279">
    <property type="entry name" value="MdtK-like"/>
</dbReference>
<dbReference type="RefSeq" id="WP_309560535.1">
    <property type="nucleotide sequence ID" value="NZ_JAVJIU010000001.1"/>
</dbReference>
<evidence type="ECO:0000256" key="4">
    <source>
        <dbReference type="ARBA" id="ARBA00022475"/>
    </source>
</evidence>
<evidence type="ECO:0000256" key="9">
    <source>
        <dbReference type="ARBA" id="ARBA00031636"/>
    </source>
</evidence>
<dbReference type="InterPro" id="IPR002528">
    <property type="entry name" value="MATE_fam"/>
</dbReference>
<sequence>MQLSAYTKEFGKNLNIAYPVMLGQLGHVMVGLVDNLMIGRLGAAPLAAVSLGNALVFIAMSMGIGFSFAITPLIAEADGADDLEGGRSYFHHGLILSTINGLFLFLLLLVAKPLLYYLDQPAEVVELAIPYLNIVALSMLPLMAFQAFKQFADGLSQTRYAMYATILANVVNVVFNYLLIYGIWIFPRLELEGAAWGTLISRFFMLWFVWEILRRKSKFVEYFKWSKKEMLKWSIFKRILSLGFPTALQMLFEVAIFTATVFLAGNLGTNPQAANQIALNLASMTFMIAVGLGVTATIRVGNQVGLKAYRELRRISFSIFLLVFLIMAVFALLFILLKDILPVFYIDNFEVVSLAAQLLIIAAIFQLSDGMQVVILGALRGLQDVKIPTVICFIAYWIIGFPVSYYFGQQDHMGSMGIWLGLLAGLTSSAILLYFRFNYLSRKLIQTKETINA</sequence>
<keyword evidence="4" id="KW-1003">Cell membrane</keyword>
<evidence type="ECO:0000256" key="8">
    <source>
        <dbReference type="ARBA" id="ARBA00023136"/>
    </source>
</evidence>
<dbReference type="PANTHER" id="PTHR43298">
    <property type="entry name" value="MULTIDRUG RESISTANCE PROTEIN NORM-RELATED"/>
    <property type="match status" value="1"/>
</dbReference>
<evidence type="ECO:0000313" key="11">
    <source>
        <dbReference type="EMBL" id="MDR5589657.1"/>
    </source>
</evidence>
<proteinExistence type="predicted"/>
<keyword evidence="2" id="KW-0813">Transport</keyword>
<comment type="subcellular location">
    <subcellularLocation>
        <location evidence="1">Cell membrane</location>
        <topology evidence="1">Multi-pass membrane protein</topology>
    </subcellularLocation>
</comment>
<dbReference type="InterPro" id="IPR050222">
    <property type="entry name" value="MATE_MdtK"/>
</dbReference>
<evidence type="ECO:0000256" key="2">
    <source>
        <dbReference type="ARBA" id="ARBA00022448"/>
    </source>
</evidence>
<dbReference type="NCBIfam" id="TIGR00797">
    <property type="entry name" value="matE"/>
    <property type="match status" value="1"/>
</dbReference>
<dbReference type="Pfam" id="PF01554">
    <property type="entry name" value="MatE"/>
    <property type="match status" value="2"/>
</dbReference>
<evidence type="ECO:0000256" key="5">
    <source>
        <dbReference type="ARBA" id="ARBA00022692"/>
    </source>
</evidence>
<reference evidence="12" key="1">
    <citation type="submission" date="2023-07" db="EMBL/GenBank/DDBJ databases">
        <title>Christiangramia sp. SM2212., a novel bacterium of the family Flavobacteriaceae isolated from the sea sediment.</title>
        <authorList>
            <person name="Wang J."/>
            <person name="Zhang X."/>
        </authorList>
    </citation>
    <scope>NUCLEOTIDE SEQUENCE [LARGE SCALE GENOMIC DNA]</scope>
    <source>
        <strain evidence="12">SM2212</strain>
    </source>
</reference>
<feature type="transmembrane region" description="Helical" evidence="10">
    <location>
        <begin position="319"/>
        <end position="337"/>
    </location>
</feature>